<dbReference type="EMBL" id="DS113270">
    <property type="protein sequence ID" value="EAY14465.1"/>
    <property type="molecule type" value="Genomic_DNA"/>
</dbReference>
<dbReference type="OrthoDB" id="2117703at2759"/>
<dbReference type="InterPro" id="IPR000048">
    <property type="entry name" value="IQ_motif_EF-hand-BS"/>
</dbReference>
<dbReference type="InterPro" id="IPR038752">
    <property type="entry name" value="IQCH"/>
</dbReference>
<dbReference type="STRING" id="5722.A2DYS5"/>
<dbReference type="Pfam" id="PF00612">
    <property type="entry name" value="IQ"/>
    <property type="match status" value="1"/>
</dbReference>
<dbReference type="InParanoid" id="A2DYS5"/>
<reference evidence="2" key="1">
    <citation type="submission" date="2006-10" db="EMBL/GenBank/DDBJ databases">
        <authorList>
            <person name="Amadeo P."/>
            <person name="Zhao Q."/>
            <person name="Wortman J."/>
            <person name="Fraser-Liggett C."/>
            <person name="Carlton J."/>
        </authorList>
    </citation>
    <scope>NUCLEOTIDE SEQUENCE</scope>
    <source>
        <strain evidence="2">G3</strain>
    </source>
</reference>
<dbReference type="PROSITE" id="PS50096">
    <property type="entry name" value="IQ"/>
    <property type="match status" value="1"/>
</dbReference>
<keyword evidence="3" id="KW-1185">Reference proteome</keyword>
<dbReference type="PANTHER" id="PTHR14465:SF0">
    <property type="entry name" value="IQ DOMAIN-CONTAINING PROTEIN H"/>
    <property type="match status" value="1"/>
</dbReference>
<dbReference type="RefSeq" id="XP_001326688.1">
    <property type="nucleotide sequence ID" value="XM_001326653.1"/>
</dbReference>
<proteinExistence type="predicted"/>
<dbReference type="KEGG" id="tva:4772454"/>
<dbReference type="Proteomes" id="UP000001542">
    <property type="component" value="Unassembled WGS sequence"/>
</dbReference>
<evidence type="ECO:0000259" key="1">
    <source>
        <dbReference type="Pfam" id="PF24923"/>
    </source>
</evidence>
<dbReference type="eggNOG" id="ENOG502QSF3">
    <property type="taxonomic scope" value="Eukaryota"/>
</dbReference>
<name>A2DYS5_TRIV3</name>
<sequence>MTDTGDDPLNMVIYNTRNRLRELQKSIGAENTDYSTLVSEIKDLSTTLKQESEVISAIPPQTSDVIPLFRPTITTARKKEKQNVPPLDDVRYKVTKAAVLKKQYTVIKKDTKKLPTLKGNAKFQDASTLIAKGILSPSDDLSNLLPTVEPSSGPTGSLLFPNIHVDIGAAAREIQRKKALKTQRRQITTPTAILTTPRINDLPEEVIEKPAEEPPKPRIYEDLQDEFAYQTLLVVHGKIARETPDFESFQRTNTSRWERINQILLKIEEICAIFKLSYAEIDGRKLSQASFSKQLDMDVALGCLLNIEEYVNKIRNQAATLIQRNFRLFLERRECNNRKTLFHAALTIQNFWRNQKSKEIFLNEIRNNIEEIPNRAMDLTNNMSGKFKDIEKDPYVEVHVITNPIDFLRVMDLMFTNITLILIVHYLPQSHIWEDFLEYMAHCGIPNVNERINFVILKETYGGNGISNRLFLDMVSVNYVKKLLFGRTSFLVPHSDWDIERQLSLDLNIPIFGSIKPEEIESRTETTSVFRKSGIVTPLSTKEYFDIEELGNEVIELMRSNTDLTRWIIHLGCNQSEDAIAWFESNRDILYSPDSFEEKMKRSISATTKPQIFLQKISMYGATVEAVPNIVYSFPSVSLLLTGNEIRVIGTYDRMHHSPFRFGALVAPSVSINGIELVSMGRAVGSELMKRNIIGYVTVDFMTFQDKNIMRTIGFGIRLNSYPAALQLAYCTLSAGYNEQKNKIVLLRNNGQEQIKGKKSRYVIIHTGLTHNALNDFGSKDIKRNCFNHGFMFDLLNRTGFKLQFLDAPPEGKSFSMVSATSVDAAIALFEKSYEFIVRMLSQKCPSDENSISRALISARHFHSRVLK</sequence>
<protein>
    <submittedName>
        <fullName evidence="2">IQ calmodulin-binding motif family protein</fullName>
    </submittedName>
</protein>
<organism evidence="2 3">
    <name type="scientific">Trichomonas vaginalis (strain ATCC PRA-98 / G3)</name>
    <dbReference type="NCBI Taxonomy" id="412133"/>
    <lineage>
        <taxon>Eukaryota</taxon>
        <taxon>Metamonada</taxon>
        <taxon>Parabasalia</taxon>
        <taxon>Trichomonadida</taxon>
        <taxon>Trichomonadidae</taxon>
        <taxon>Trichomonas</taxon>
    </lineage>
</organism>
<evidence type="ECO:0000313" key="2">
    <source>
        <dbReference type="EMBL" id="EAY14465.1"/>
    </source>
</evidence>
<accession>A2DYS5</accession>
<feature type="domain" description="IQCH-like ATP-grasp" evidence="1">
    <location>
        <begin position="612"/>
        <end position="712"/>
    </location>
</feature>
<dbReference type="InterPro" id="IPR056855">
    <property type="entry name" value="ATP-grasp_IQCH"/>
</dbReference>
<dbReference type="VEuPathDB" id="TrichDB:TVAG_426590"/>
<dbReference type="AlphaFoldDB" id="A2DYS5"/>
<gene>
    <name evidence="2" type="ORF">TVAG_426590</name>
</gene>
<dbReference type="OMA" id="ETQPIHK"/>
<dbReference type="Pfam" id="PF24923">
    <property type="entry name" value="ATP-grasp_IQCH"/>
    <property type="match status" value="1"/>
</dbReference>
<reference evidence="2" key="2">
    <citation type="journal article" date="2007" name="Science">
        <title>Draft genome sequence of the sexually transmitted pathogen Trichomonas vaginalis.</title>
        <authorList>
            <person name="Carlton J.M."/>
            <person name="Hirt R.P."/>
            <person name="Silva J.C."/>
            <person name="Delcher A.L."/>
            <person name="Schatz M."/>
            <person name="Zhao Q."/>
            <person name="Wortman J.R."/>
            <person name="Bidwell S.L."/>
            <person name="Alsmark U.C.M."/>
            <person name="Besteiro S."/>
            <person name="Sicheritz-Ponten T."/>
            <person name="Noel C.J."/>
            <person name="Dacks J.B."/>
            <person name="Foster P.G."/>
            <person name="Simillion C."/>
            <person name="Van de Peer Y."/>
            <person name="Miranda-Saavedra D."/>
            <person name="Barton G.J."/>
            <person name="Westrop G.D."/>
            <person name="Mueller S."/>
            <person name="Dessi D."/>
            <person name="Fiori P.L."/>
            <person name="Ren Q."/>
            <person name="Paulsen I."/>
            <person name="Zhang H."/>
            <person name="Bastida-Corcuera F.D."/>
            <person name="Simoes-Barbosa A."/>
            <person name="Brown M.T."/>
            <person name="Hayes R.D."/>
            <person name="Mukherjee M."/>
            <person name="Okumura C.Y."/>
            <person name="Schneider R."/>
            <person name="Smith A.J."/>
            <person name="Vanacova S."/>
            <person name="Villalvazo M."/>
            <person name="Haas B.J."/>
            <person name="Pertea M."/>
            <person name="Feldblyum T.V."/>
            <person name="Utterback T.R."/>
            <person name="Shu C.L."/>
            <person name="Osoegawa K."/>
            <person name="de Jong P.J."/>
            <person name="Hrdy I."/>
            <person name="Horvathova L."/>
            <person name="Zubacova Z."/>
            <person name="Dolezal P."/>
            <person name="Malik S.B."/>
            <person name="Logsdon J.M. Jr."/>
            <person name="Henze K."/>
            <person name="Gupta A."/>
            <person name="Wang C.C."/>
            <person name="Dunne R.L."/>
            <person name="Upcroft J.A."/>
            <person name="Upcroft P."/>
            <person name="White O."/>
            <person name="Salzberg S.L."/>
            <person name="Tang P."/>
            <person name="Chiu C.-H."/>
            <person name="Lee Y.-S."/>
            <person name="Embley T.M."/>
            <person name="Coombs G.H."/>
            <person name="Mottram J.C."/>
            <person name="Tachezy J."/>
            <person name="Fraser-Liggett C.M."/>
            <person name="Johnson P.J."/>
        </authorList>
    </citation>
    <scope>NUCLEOTIDE SEQUENCE [LARGE SCALE GENOMIC DNA]</scope>
    <source>
        <strain evidence="2">G3</strain>
    </source>
</reference>
<dbReference type="VEuPathDB" id="TrichDB:TVAGG3_0538340"/>
<evidence type="ECO:0000313" key="3">
    <source>
        <dbReference type="Proteomes" id="UP000001542"/>
    </source>
</evidence>
<dbReference type="Gene3D" id="1.20.5.190">
    <property type="match status" value="1"/>
</dbReference>
<dbReference type="PANTHER" id="PTHR14465">
    <property type="entry name" value="IQ DOMAIN-CONTAINING PROTEIN H"/>
    <property type="match status" value="1"/>
</dbReference>